<gene>
    <name evidence="2" type="ORF">Fuma_04133</name>
</gene>
<dbReference type="STRING" id="1891926.Fuma_04133"/>
<dbReference type="EMBL" id="CP017641">
    <property type="protein sequence ID" value="APZ94501.1"/>
    <property type="molecule type" value="Genomic_DNA"/>
</dbReference>
<name>A0A1P8WKB9_9PLAN</name>
<keyword evidence="1" id="KW-0812">Transmembrane</keyword>
<dbReference type="RefSeq" id="WP_077025793.1">
    <property type="nucleotide sequence ID" value="NZ_CP017641.1"/>
</dbReference>
<dbReference type="KEGG" id="fmr:Fuma_04133"/>
<evidence type="ECO:0000313" key="2">
    <source>
        <dbReference type="EMBL" id="APZ94501.1"/>
    </source>
</evidence>
<accession>A0A1P8WKB9</accession>
<reference evidence="2 3" key="1">
    <citation type="journal article" date="2016" name="Front. Microbiol.">
        <title>Fuerstia marisgermanicae gen. nov., sp. nov., an Unusual Member of the Phylum Planctomycetes from the German Wadden Sea.</title>
        <authorList>
            <person name="Kohn T."/>
            <person name="Heuer A."/>
            <person name="Jogler M."/>
            <person name="Vollmers J."/>
            <person name="Boedeker C."/>
            <person name="Bunk B."/>
            <person name="Rast P."/>
            <person name="Borchert D."/>
            <person name="Glockner I."/>
            <person name="Freese H.M."/>
            <person name="Klenk H.P."/>
            <person name="Overmann J."/>
            <person name="Kaster A.K."/>
            <person name="Rohde M."/>
            <person name="Wiegand S."/>
            <person name="Jogler C."/>
        </authorList>
    </citation>
    <scope>NUCLEOTIDE SEQUENCE [LARGE SCALE GENOMIC DNA]</scope>
    <source>
        <strain evidence="2 3">NH11</strain>
    </source>
</reference>
<keyword evidence="1" id="KW-1133">Transmembrane helix</keyword>
<dbReference type="Proteomes" id="UP000187735">
    <property type="component" value="Chromosome"/>
</dbReference>
<dbReference type="InterPro" id="IPR036844">
    <property type="entry name" value="Hint_dom_sf"/>
</dbReference>
<organism evidence="2 3">
    <name type="scientific">Fuerstiella marisgermanici</name>
    <dbReference type="NCBI Taxonomy" id="1891926"/>
    <lineage>
        <taxon>Bacteria</taxon>
        <taxon>Pseudomonadati</taxon>
        <taxon>Planctomycetota</taxon>
        <taxon>Planctomycetia</taxon>
        <taxon>Planctomycetales</taxon>
        <taxon>Planctomycetaceae</taxon>
        <taxon>Fuerstiella</taxon>
    </lineage>
</organism>
<sequence length="360" mass="39489">MKHEPDSERNKVTRLRQVVILGCLIVGCVFAMRATIPHASATSDVKTELTAEISPAVPSAADPIRLRTRNIEDIQLGQRVVGRNPLREETQPPSDINPATWRAVQLSMFKGGVKYDLAFLRRLSWIEGNAAKVGHSIHLELHEMGLNGPALVVSIDPCPEIEVDDGTGRNVVTGTMSHPAGNILYLDITGLDEPLGVTDTHPLWSETRHEFVVAGKLEVGEQFRSLTGETATLTKITPHRGSPEMVFNLEVDGEHVYSVADGGLLVHNDCIGWVNGSDLSGERILMTGSEEFGGLIGRIPDYPDVHPAYPQHAFILNGDRLYDEMNPLGTDAATWFGTFMEMNNIESATDMTYLLQFEGL</sequence>
<evidence type="ECO:0000256" key="1">
    <source>
        <dbReference type="SAM" id="Phobius"/>
    </source>
</evidence>
<evidence type="ECO:0008006" key="4">
    <source>
        <dbReference type="Google" id="ProtNLM"/>
    </source>
</evidence>
<dbReference type="OrthoDB" id="271912at2"/>
<dbReference type="PROSITE" id="PS51257">
    <property type="entry name" value="PROKAR_LIPOPROTEIN"/>
    <property type="match status" value="1"/>
</dbReference>
<keyword evidence="1" id="KW-0472">Membrane</keyword>
<evidence type="ECO:0000313" key="3">
    <source>
        <dbReference type="Proteomes" id="UP000187735"/>
    </source>
</evidence>
<dbReference type="Pfam" id="PF07591">
    <property type="entry name" value="PT-HINT"/>
    <property type="match status" value="1"/>
</dbReference>
<keyword evidence="3" id="KW-1185">Reference proteome</keyword>
<dbReference type="SUPFAM" id="SSF51294">
    <property type="entry name" value="Hedgehog/intein (Hint) domain"/>
    <property type="match status" value="1"/>
</dbReference>
<feature type="transmembrane region" description="Helical" evidence="1">
    <location>
        <begin position="18"/>
        <end position="36"/>
    </location>
</feature>
<protein>
    <recommendedName>
        <fullName evidence="4">Intein C-terminal splicing domain-containing protein</fullName>
    </recommendedName>
</protein>
<proteinExistence type="predicted"/>
<dbReference type="Gene3D" id="2.170.16.10">
    <property type="entry name" value="Hedgehog/Intein (Hint) domain"/>
    <property type="match status" value="1"/>
</dbReference>
<dbReference type="AlphaFoldDB" id="A0A1P8WKB9"/>